<dbReference type="AlphaFoldDB" id="A0AA46VV08"/>
<dbReference type="Proteomes" id="UP001163644">
    <property type="component" value="Chromosome"/>
</dbReference>
<gene>
    <name evidence="1" type="ORF">EZZ81_09865</name>
</gene>
<proteinExistence type="predicted"/>
<evidence type="ECO:0000313" key="1">
    <source>
        <dbReference type="EMBL" id="UZA68513.1"/>
    </source>
</evidence>
<reference evidence="1" key="1">
    <citation type="submission" date="2019-02" db="EMBL/GenBank/DDBJ databases">
        <authorList>
            <person name="Lutz S."/>
            <person name="Schori C."/>
            <person name="Ahrens C.H."/>
            <person name="Gueguen E."/>
        </authorList>
    </citation>
    <scope>NUCLEOTIDE SEQUENCE</scope>
    <source>
        <strain evidence="1">Psy35</strain>
    </source>
</reference>
<sequence length="61" mass="6820">MGADLSANTALQSLNIRRTCWPFRGQVRSHEVSCATALCQGIKMPLHPAKPSRQQIINFLR</sequence>
<organism evidence="1 2">
    <name type="scientific">Pseudomonas viridiflava</name>
    <name type="common">Phytomonas viridiflava</name>
    <dbReference type="NCBI Taxonomy" id="33069"/>
    <lineage>
        <taxon>Bacteria</taxon>
        <taxon>Pseudomonadati</taxon>
        <taxon>Pseudomonadota</taxon>
        <taxon>Gammaproteobacteria</taxon>
        <taxon>Pseudomonadales</taxon>
        <taxon>Pseudomonadaceae</taxon>
        <taxon>Pseudomonas</taxon>
    </lineage>
</organism>
<evidence type="ECO:0000313" key="2">
    <source>
        <dbReference type="Proteomes" id="UP001163644"/>
    </source>
</evidence>
<name>A0AA46VV08_PSEVI</name>
<accession>A0AA46VV08</accession>
<dbReference type="EMBL" id="CP036495">
    <property type="protein sequence ID" value="UZA68513.1"/>
    <property type="molecule type" value="Genomic_DNA"/>
</dbReference>
<protein>
    <submittedName>
        <fullName evidence="1">Uncharacterized protein</fullName>
    </submittedName>
</protein>